<proteinExistence type="predicted"/>
<dbReference type="GO" id="GO:0004177">
    <property type="term" value="F:aminopeptidase activity"/>
    <property type="evidence" value="ECO:0007669"/>
    <property type="project" value="UniProtKB-KW"/>
</dbReference>
<keyword evidence="3" id="KW-0645">Protease</keyword>
<dbReference type="EMBL" id="FRBY01000003">
    <property type="protein sequence ID" value="SHM04881.1"/>
    <property type="molecule type" value="Genomic_DNA"/>
</dbReference>
<reference evidence="4" key="1">
    <citation type="submission" date="2016-11" db="EMBL/GenBank/DDBJ databases">
        <authorList>
            <person name="Varghese N."/>
            <person name="Submissions S."/>
        </authorList>
    </citation>
    <scope>NUCLEOTIDE SEQUENCE [LARGE SCALE GENOMIC DNA]</scope>
    <source>
        <strain evidence="4">DSM 1811</strain>
    </source>
</reference>
<dbReference type="GO" id="GO:0004252">
    <property type="term" value="F:serine-type endopeptidase activity"/>
    <property type="evidence" value="ECO:0007669"/>
    <property type="project" value="TreeGrafter"/>
</dbReference>
<name>A0A1M7FLE0_9FLAO</name>
<dbReference type="GO" id="GO:0006508">
    <property type="term" value="P:proteolysis"/>
    <property type="evidence" value="ECO:0007669"/>
    <property type="project" value="InterPro"/>
</dbReference>
<accession>A0A1M7FLE0</accession>
<evidence type="ECO:0000256" key="1">
    <source>
        <dbReference type="ARBA" id="ARBA00022801"/>
    </source>
</evidence>
<keyword evidence="3" id="KW-0031">Aminopeptidase</keyword>
<protein>
    <submittedName>
        <fullName evidence="3">Dipeptidyl aminopeptidase/acylaminoacyl peptidase</fullName>
    </submittedName>
</protein>
<dbReference type="Proteomes" id="UP000184121">
    <property type="component" value="Unassembled WGS sequence"/>
</dbReference>
<dbReference type="AlphaFoldDB" id="A0A1M7FLE0"/>
<dbReference type="InterPro" id="IPR029058">
    <property type="entry name" value="AB_hydrolase_fold"/>
</dbReference>
<feature type="domain" description="Peptidase S9 prolyl oligopeptidase catalytic" evidence="2">
    <location>
        <begin position="706"/>
        <end position="876"/>
    </location>
</feature>
<sequence length="888" mass="102036">MFAIFNVHNSKDFKSSLLSCSIVLFLFFILPLVTCPSWGQVVQKKQLTAADFHLWGEVHLDKISFDGKWASYNLSYENGMDTLFVRNISNNRTFAFAKGYNSTFTPSNFFICQNDEDLLIENLKSTKQETITGVVKYAYCPESNHLIYLIGTGPKENTLIIRSLKDNTAQEINFVTQFSLSPKGHQLTYATLSHNINALHIIDLKNLTNSKLLLLAQENQFKGITWQKEGRSVAFLTASSDFQINGVFYYKKGNDKLYKLDPHSQPNFPAESNIRYDDYYRLTIADDAHKVFFYIQNKEATAKIKKESAVEIWNANDKWISTEQMHNGDFEKIPKIALWQPDLGTLTSVNSEKLPDFIISRDFKYAILSNPTDYEPQFNSECSKDYYIMDLSNLEIKLFLQKLPSLDGELILSAAGKYIAYFKENNWWVYNIQTGTHNNITAKIGAKFKGKERTLAPESVCGSPGWSNDDKEILLYDQYDIWAVSPQGTSFKRLTRGREAKIRYRIAAYTYNSLGSTVFHGQDSRTFDLEKNLFLRANGQDEKTGFFKWKNKTGEVPIVFANSFVDELKYNSDEINFYFREQKFDQSPLLIVKPFSSKGKTFFKSNPQQQKYFWGRSELIEYENSKGQKLKGALFYPAGYDPEKKYPMIINIYEIQSDELHVYDNPSLYNENGFNISVFTCNGYFVFLPDIILEEQSPGLSATDCVISATKKIVEKAIIDPEKIGLMGHSFGGYESSFIITQTPMFAAAIASGAITDLNSFYHTVSQLDGRPDMWRFQSVQWNMNKTPYEALSIYNANSPIIHVDKISTPVLLWSGKQDKTVDIHQSLEYYLALRRLGKKSILLLYPNEEHLILKPLNQSNLTQRILQWFDYYLKDDKSISWINDGTK</sequence>
<dbReference type="InterPro" id="IPR011042">
    <property type="entry name" value="6-blade_b-propeller_TolB-like"/>
</dbReference>
<dbReference type="PANTHER" id="PTHR42776">
    <property type="entry name" value="SERINE PEPTIDASE S9 FAMILY MEMBER"/>
    <property type="match status" value="1"/>
</dbReference>
<gene>
    <name evidence="3" type="ORF">SAMN05444366_2174</name>
</gene>
<dbReference type="PANTHER" id="PTHR42776:SF4">
    <property type="entry name" value="ACYLAMINO-ACID-RELEASING ENZYME"/>
    <property type="match status" value="1"/>
</dbReference>
<dbReference type="Pfam" id="PF00326">
    <property type="entry name" value="Peptidase_S9"/>
    <property type="match status" value="1"/>
</dbReference>
<evidence type="ECO:0000259" key="2">
    <source>
        <dbReference type="Pfam" id="PF00326"/>
    </source>
</evidence>
<keyword evidence="4" id="KW-1185">Reference proteome</keyword>
<dbReference type="RefSeq" id="WP_086065251.1">
    <property type="nucleotide sequence ID" value="NZ_FRBY01000003.1"/>
</dbReference>
<dbReference type="Gene3D" id="2.120.10.30">
    <property type="entry name" value="TolB, C-terminal domain"/>
    <property type="match status" value="1"/>
</dbReference>
<evidence type="ECO:0000313" key="4">
    <source>
        <dbReference type="Proteomes" id="UP000184121"/>
    </source>
</evidence>
<dbReference type="SUPFAM" id="SSF53474">
    <property type="entry name" value="alpha/beta-Hydrolases"/>
    <property type="match status" value="1"/>
</dbReference>
<dbReference type="OrthoDB" id="9812921at2"/>
<dbReference type="SUPFAM" id="SSF82171">
    <property type="entry name" value="DPP6 N-terminal domain-like"/>
    <property type="match status" value="1"/>
</dbReference>
<dbReference type="Gene3D" id="3.40.50.1820">
    <property type="entry name" value="alpha/beta hydrolase"/>
    <property type="match status" value="1"/>
</dbReference>
<evidence type="ECO:0000313" key="3">
    <source>
        <dbReference type="EMBL" id="SHM04881.1"/>
    </source>
</evidence>
<organism evidence="3 4">
    <name type="scientific">Flavobacterium saccharophilum</name>
    <dbReference type="NCBI Taxonomy" id="29534"/>
    <lineage>
        <taxon>Bacteria</taxon>
        <taxon>Pseudomonadati</taxon>
        <taxon>Bacteroidota</taxon>
        <taxon>Flavobacteriia</taxon>
        <taxon>Flavobacteriales</taxon>
        <taxon>Flavobacteriaceae</taxon>
        <taxon>Flavobacterium</taxon>
    </lineage>
</organism>
<dbReference type="InterPro" id="IPR001375">
    <property type="entry name" value="Peptidase_S9_cat"/>
</dbReference>
<keyword evidence="1" id="KW-0378">Hydrolase</keyword>
<dbReference type="STRING" id="29534.SAMN05444366_2174"/>